<dbReference type="GeneID" id="63728218"/>
<dbReference type="AlphaFoldDB" id="A0A1L9P8I0"/>
<organism evidence="1 2">
    <name type="scientific">Aspergillus versicolor CBS 583.65</name>
    <dbReference type="NCBI Taxonomy" id="1036611"/>
    <lineage>
        <taxon>Eukaryota</taxon>
        <taxon>Fungi</taxon>
        <taxon>Dikarya</taxon>
        <taxon>Ascomycota</taxon>
        <taxon>Pezizomycotina</taxon>
        <taxon>Eurotiomycetes</taxon>
        <taxon>Eurotiomycetidae</taxon>
        <taxon>Eurotiales</taxon>
        <taxon>Aspergillaceae</taxon>
        <taxon>Aspergillus</taxon>
        <taxon>Aspergillus subgen. Nidulantes</taxon>
    </lineage>
</organism>
<protein>
    <submittedName>
        <fullName evidence="1">Uncharacterized protein</fullName>
    </submittedName>
</protein>
<evidence type="ECO:0000313" key="1">
    <source>
        <dbReference type="EMBL" id="OJI97796.1"/>
    </source>
</evidence>
<gene>
    <name evidence="1" type="ORF">ASPVEDRAFT_429207</name>
</gene>
<proteinExistence type="predicted"/>
<dbReference type="RefSeq" id="XP_040663559.1">
    <property type="nucleotide sequence ID" value="XM_040812707.1"/>
</dbReference>
<dbReference type="VEuPathDB" id="FungiDB:ASPVEDRAFT_429207"/>
<dbReference type="EMBL" id="KV878126">
    <property type="protein sequence ID" value="OJI97796.1"/>
    <property type="molecule type" value="Genomic_DNA"/>
</dbReference>
<keyword evidence="2" id="KW-1185">Reference proteome</keyword>
<reference evidence="2" key="1">
    <citation type="journal article" date="2017" name="Genome Biol.">
        <title>Comparative genomics reveals high biological diversity and specific adaptations in the industrially and medically important fungal genus Aspergillus.</title>
        <authorList>
            <person name="de Vries R.P."/>
            <person name="Riley R."/>
            <person name="Wiebenga A."/>
            <person name="Aguilar-Osorio G."/>
            <person name="Amillis S."/>
            <person name="Uchima C.A."/>
            <person name="Anderluh G."/>
            <person name="Asadollahi M."/>
            <person name="Askin M."/>
            <person name="Barry K."/>
            <person name="Battaglia E."/>
            <person name="Bayram O."/>
            <person name="Benocci T."/>
            <person name="Braus-Stromeyer S.A."/>
            <person name="Caldana C."/>
            <person name="Canovas D."/>
            <person name="Cerqueira G.C."/>
            <person name="Chen F."/>
            <person name="Chen W."/>
            <person name="Choi C."/>
            <person name="Clum A."/>
            <person name="Dos Santos R.A."/>
            <person name="Damasio A.R."/>
            <person name="Diallinas G."/>
            <person name="Emri T."/>
            <person name="Fekete E."/>
            <person name="Flipphi M."/>
            <person name="Freyberg S."/>
            <person name="Gallo A."/>
            <person name="Gournas C."/>
            <person name="Habgood R."/>
            <person name="Hainaut M."/>
            <person name="Harispe M.L."/>
            <person name="Henrissat B."/>
            <person name="Hilden K.S."/>
            <person name="Hope R."/>
            <person name="Hossain A."/>
            <person name="Karabika E."/>
            <person name="Karaffa L."/>
            <person name="Karanyi Z."/>
            <person name="Krasevec N."/>
            <person name="Kuo A."/>
            <person name="Kusch H."/>
            <person name="LaButti K."/>
            <person name="Lagendijk E.L."/>
            <person name="Lapidus A."/>
            <person name="Levasseur A."/>
            <person name="Lindquist E."/>
            <person name="Lipzen A."/>
            <person name="Logrieco A.F."/>
            <person name="MacCabe A."/>
            <person name="Maekelae M.R."/>
            <person name="Malavazi I."/>
            <person name="Melin P."/>
            <person name="Meyer V."/>
            <person name="Mielnichuk N."/>
            <person name="Miskei M."/>
            <person name="Molnar A.P."/>
            <person name="Mule G."/>
            <person name="Ngan C.Y."/>
            <person name="Orejas M."/>
            <person name="Orosz E."/>
            <person name="Ouedraogo J.P."/>
            <person name="Overkamp K.M."/>
            <person name="Park H.-S."/>
            <person name="Perrone G."/>
            <person name="Piumi F."/>
            <person name="Punt P.J."/>
            <person name="Ram A.F."/>
            <person name="Ramon A."/>
            <person name="Rauscher S."/>
            <person name="Record E."/>
            <person name="Riano-Pachon D.M."/>
            <person name="Robert V."/>
            <person name="Roehrig J."/>
            <person name="Ruller R."/>
            <person name="Salamov A."/>
            <person name="Salih N.S."/>
            <person name="Samson R.A."/>
            <person name="Sandor E."/>
            <person name="Sanguinetti M."/>
            <person name="Schuetze T."/>
            <person name="Sepcic K."/>
            <person name="Shelest E."/>
            <person name="Sherlock G."/>
            <person name="Sophianopoulou V."/>
            <person name="Squina F.M."/>
            <person name="Sun H."/>
            <person name="Susca A."/>
            <person name="Todd R.B."/>
            <person name="Tsang A."/>
            <person name="Unkles S.E."/>
            <person name="van de Wiele N."/>
            <person name="van Rossen-Uffink D."/>
            <person name="Oliveira J.V."/>
            <person name="Vesth T.C."/>
            <person name="Visser J."/>
            <person name="Yu J.-H."/>
            <person name="Zhou M."/>
            <person name="Andersen M.R."/>
            <person name="Archer D.B."/>
            <person name="Baker S.E."/>
            <person name="Benoit I."/>
            <person name="Brakhage A.A."/>
            <person name="Braus G.H."/>
            <person name="Fischer R."/>
            <person name="Frisvad J.C."/>
            <person name="Goldman G.H."/>
            <person name="Houbraken J."/>
            <person name="Oakley B."/>
            <person name="Pocsi I."/>
            <person name="Scazzocchio C."/>
            <person name="Seiboth B."/>
            <person name="vanKuyk P.A."/>
            <person name="Wortman J."/>
            <person name="Dyer P.S."/>
            <person name="Grigoriev I.V."/>
        </authorList>
    </citation>
    <scope>NUCLEOTIDE SEQUENCE [LARGE SCALE GENOMIC DNA]</scope>
    <source>
        <strain evidence="2">CBS 583.65</strain>
    </source>
</reference>
<evidence type="ECO:0000313" key="2">
    <source>
        <dbReference type="Proteomes" id="UP000184073"/>
    </source>
</evidence>
<dbReference type="Proteomes" id="UP000184073">
    <property type="component" value="Unassembled WGS sequence"/>
</dbReference>
<accession>A0A1L9P8I0</accession>
<sequence length="184" mass="21385">MIRWSGFARSYPHLLYMYVHKSSLPRVTYLKTGWVADVLGKTLPVRQGSWQGTVFLKYRYLKNRVSWQVGTHHPMNSVSRLQIKNQGKVRASSRWAPIFWRLCYSLDDGLRWLPNFKTKTFRVCSTRHIPIIPCSSLFTLINDCVSSSIPCAGRACHRLVQLQQVWQEPSISYGVHFQFSPPIK</sequence>
<name>A0A1L9P8I0_ASPVE</name>